<protein>
    <submittedName>
        <fullName evidence="1">Uncharacterized protein</fullName>
    </submittedName>
</protein>
<organism evidence="1 2">
    <name type="scientific">Plasmopara halstedii</name>
    <name type="common">Downy mildew of sunflower</name>
    <dbReference type="NCBI Taxonomy" id="4781"/>
    <lineage>
        <taxon>Eukaryota</taxon>
        <taxon>Sar</taxon>
        <taxon>Stramenopiles</taxon>
        <taxon>Oomycota</taxon>
        <taxon>Peronosporomycetes</taxon>
        <taxon>Peronosporales</taxon>
        <taxon>Peronosporaceae</taxon>
        <taxon>Plasmopara</taxon>
    </lineage>
</organism>
<dbReference type="RefSeq" id="XP_024585605.1">
    <property type="nucleotide sequence ID" value="XM_024720403.1"/>
</dbReference>
<evidence type="ECO:0000313" key="2">
    <source>
        <dbReference type="Proteomes" id="UP000054928"/>
    </source>
</evidence>
<keyword evidence="2" id="KW-1185">Reference proteome</keyword>
<dbReference type="Proteomes" id="UP000054928">
    <property type="component" value="Unassembled WGS sequence"/>
</dbReference>
<dbReference type="GeneID" id="36402063"/>
<sequence>MQHLGFNSAEWFEATGVAVIAKSASDHPGVTNGYCLHGGSSNGDNGTSLR</sequence>
<reference evidence="2" key="1">
    <citation type="submission" date="2014-09" db="EMBL/GenBank/DDBJ databases">
        <authorList>
            <person name="Sharma Rahul"/>
            <person name="Thines Marco"/>
        </authorList>
    </citation>
    <scope>NUCLEOTIDE SEQUENCE [LARGE SCALE GENOMIC DNA]</scope>
</reference>
<accession>A0A0P1B3B6</accession>
<proteinExistence type="predicted"/>
<dbReference type="AlphaFoldDB" id="A0A0P1B3B6"/>
<evidence type="ECO:0000313" key="1">
    <source>
        <dbReference type="EMBL" id="CEG49236.1"/>
    </source>
</evidence>
<dbReference type="EMBL" id="CCYD01003042">
    <property type="protein sequence ID" value="CEG49236.1"/>
    <property type="molecule type" value="Genomic_DNA"/>
</dbReference>
<name>A0A0P1B3B6_PLAHL</name>